<dbReference type="BioCyc" id="LBIF456481:LEPBI_RS16430-MONOMER"/>
<reference evidence="1 2" key="1">
    <citation type="journal article" date="2008" name="PLoS ONE">
        <title>Genome sequence of the saprophyte Leptospira biflexa provides insights into the evolution of Leptospira and the pathogenesis of leptospirosis.</title>
        <authorList>
            <person name="Picardeau M."/>
            <person name="Bulach D.M."/>
            <person name="Bouchier C."/>
            <person name="Zuerner R.L."/>
            <person name="Zidane N."/>
            <person name="Wilson P.J."/>
            <person name="Creno S."/>
            <person name="Kuczek E.S."/>
            <person name="Bommezzadri S."/>
            <person name="Davis J.C."/>
            <person name="McGrath A."/>
            <person name="Johnson M.J."/>
            <person name="Boursaux-Eude C."/>
            <person name="Seemann T."/>
            <person name="Rouy Z."/>
            <person name="Coppel R.L."/>
            <person name="Rood J.I."/>
            <person name="Lajus A."/>
            <person name="Davies J.K."/>
            <person name="Medigue C."/>
            <person name="Adler B."/>
        </authorList>
    </citation>
    <scope>NUCLEOTIDE SEQUENCE [LARGE SCALE GENOMIC DNA]</scope>
    <source>
        <strain evidence="2">Patoc 1 / ATCC 23582 / Paris</strain>
    </source>
</reference>
<dbReference type="RefSeq" id="WP_012390273.1">
    <property type="nucleotide sequence ID" value="NC_010602.1"/>
</dbReference>
<dbReference type="EMBL" id="CP000786">
    <property type="protein sequence ID" value="ABZ99417.1"/>
    <property type="molecule type" value="Genomic_DNA"/>
</dbReference>
<dbReference type="AlphaFoldDB" id="B0SRC5"/>
<dbReference type="KEGG" id="lbi:LEPBI_I3353"/>
<proteinExistence type="predicted"/>
<dbReference type="STRING" id="456481.LEPBI_I3353"/>
<dbReference type="OrthoDB" id="345512at2"/>
<protein>
    <submittedName>
        <fullName evidence="1">Uncharacterized protein</fullName>
    </submittedName>
</protein>
<keyword evidence="2" id="KW-1185">Reference proteome</keyword>
<gene>
    <name evidence="1" type="ordered locus">LEPBI_I3353</name>
</gene>
<sequence length="213" mass="24029">MKQVIIFFTCLFLHTFCLQSGEDIQQKNEEETTWLLSTLLWQRNSGNCIKTDTNTNISTCSRRPLGICNVNQLIVTQAEVNYTLNESRTIQNRTPDCQESILQSGILSQSATSNANSDTIKARYRFLVTESCEASGVQPSSDTRFATFFEIQWLESTRGKIAKAAKSIEANGFLPQNSRDKANSCLQFEFLEWEKGLAEGNLQNKILIEIIVP</sequence>
<dbReference type="Proteomes" id="UP000001847">
    <property type="component" value="Chromosome I"/>
</dbReference>
<name>B0SRC5_LEPBP</name>
<evidence type="ECO:0000313" key="1">
    <source>
        <dbReference type="EMBL" id="ABZ99417.1"/>
    </source>
</evidence>
<accession>B0SRC5</accession>
<organism evidence="1 2">
    <name type="scientific">Leptospira biflexa serovar Patoc (strain Patoc 1 / ATCC 23582 / Paris)</name>
    <dbReference type="NCBI Taxonomy" id="456481"/>
    <lineage>
        <taxon>Bacteria</taxon>
        <taxon>Pseudomonadati</taxon>
        <taxon>Spirochaetota</taxon>
        <taxon>Spirochaetia</taxon>
        <taxon>Leptospirales</taxon>
        <taxon>Leptospiraceae</taxon>
        <taxon>Leptospira</taxon>
    </lineage>
</organism>
<evidence type="ECO:0000313" key="2">
    <source>
        <dbReference type="Proteomes" id="UP000001847"/>
    </source>
</evidence>
<dbReference type="HOGENOM" id="CLU_1293072_0_0_12"/>